<dbReference type="PATRIC" id="fig|1303518.3.peg.1415"/>
<keyword evidence="1" id="KW-0949">S-adenosyl-L-methionine</keyword>
<accession>S0EU60</accession>
<dbReference type="STRING" id="454171.CP488_02711"/>
<dbReference type="Proteomes" id="UP000014227">
    <property type="component" value="Chromosome I"/>
</dbReference>
<evidence type="ECO:0000313" key="5">
    <source>
        <dbReference type="EMBL" id="CCW35202.1"/>
    </source>
</evidence>
<dbReference type="PANTHER" id="PTHR35092:SF1">
    <property type="entry name" value="CHLORINASE MJ1651"/>
    <property type="match status" value="1"/>
</dbReference>
<dbReference type="PIRSF" id="PIRSF006779">
    <property type="entry name" value="UCP006779"/>
    <property type="match status" value="1"/>
</dbReference>
<dbReference type="KEGG" id="ccz:CCALI_01385"/>
<dbReference type="AlphaFoldDB" id="S0EU60"/>
<dbReference type="InterPro" id="IPR023227">
    <property type="entry name" value="SAM_OH_AdoTrfase_C_sf"/>
</dbReference>
<evidence type="ECO:0000259" key="4">
    <source>
        <dbReference type="Pfam" id="PF20257"/>
    </source>
</evidence>
<gene>
    <name evidence="5" type="ORF">CCALI_01385</name>
</gene>
<keyword evidence="6" id="KW-1185">Reference proteome</keyword>
<dbReference type="EMBL" id="HF951689">
    <property type="protein sequence ID" value="CCW35202.1"/>
    <property type="molecule type" value="Genomic_DNA"/>
</dbReference>
<evidence type="ECO:0000256" key="2">
    <source>
        <dbReference type="ARBA" id="ARBA00024035"/>
    </source>
</evidence>
<dbReference type="InterPro" id="IPR046470">
    <property type="entry name" value="SAM_HAT_C"/>
</dbReference>
<feature type="domain" description="S-adenosyl-l-methionine hydroxide adenosyltransferase N-terminal" evidence="3">
    <location>
        <begin position="11"/>
        <end position="159"/>
    </location>
</feature>
<evidence type="ECO:0000256" key="1">
    <source>
        <dbReference type="ARBA" id="ARBA00022691"/>
    </source>
</evidence>
<dbReference type="HOGENOM" id="CLU_059734_0_0_0"/>
<dbReference type="Pfam" id="PF01887">
    <property type="entry name" value="SAM_HAT_N"/>
    <property type="match status" value="1"/>
</dbReference>
<feature type="domain" description="S-adenosyl-l-methionine hydroxide adenosyltransferase C-terminal" evidence="4">
    <location>
        <begin position="195"/>
        <end position="281"/>
    </location>
</feature>
<dbReference type="InterPro" id="IPR023228">
    <property type="entry name" value="SAM_OH_AdoTrfase_N_sf"/>
</dbReference>
<dbReference type="SUPFAM" id="SSF102522">
    <property type="entry name" value="Bacterial fluorinating enzyme, N-terminal domain"/>
    <property type="match status" value="1"/>
</dbReference>
<dbReference type="eggNOG" id="COG1912">
    <property type="taxonomic scope" value="Bacteria"/>
</dbReference>
<evidence type="ECO:0000259" key="3">
    <source>
        <dbReference type="Pfam" id="PF01887"/>
    </source>
</evidence>
<comment type="similarity">
    <text evidence="2">Belongs to the SAM hydrolase / SAM-dependent halogenase family.</text>
</comment>
<dbReference type="RefSeq" id="WP_016482741.1">
    <property type="nucleotide sequence ID" value="NC_021487.1"/>
</dbReference>
<evidence type="ECO:0000313" key="6">
    <source>
        <dbReference type="Proteomes" id="UP000014227"/>
    </source>
</evidence>
<dbReference type="OrthoDB" id="9792195at2"/>
<dbReference type="Pfam" id="PF20257">
    <property type="entry name" value="SAM_HAT_C"/>
    <property type="match status" value="1"/>
</dbReference>
<name>S0EU60_CHTCT</name>
<proteinExistence type="inferred from homology"/>
<dbReference type="Gene3D" id="3.40.50.10790">
    <property type="entry name" value="S-adenosyl-l-methionine hydroxide adenosyltransferase, N-terminal"/>
    <property type="match status" value="1"/>
</dbReference>
<dbReference type="PANTHER" id="PTHR35092">
    <property type="entry name" value="CHLORINASE MJ1651"/>
    <property type="match status" value="1"/>
</dbReference>
<dbReference type="InterPro" id="IPR046469">
    <property type="entry name" value="SAM_HAT_N"/>
</dbReference>
<dbReference type="InterPro" id="IPR002747">
    <property type="entry name" value="SAM_OH_AdoTrfase"/>
</dbReference>
<dbReference type="InParanoid" id="S0EU60"/>
<dbReference type="SUPFAM" id="SSF101852">
    <property type="entry name" value="Bacterial fluorinating enzyme, C-terminal domain"/>
    <property type="match status" value="1"/>
</dbReference>
<organism evidence="5 6">
    <name type="scientific">Chthonomonas calidirosea (strain DSM 23976 / ICMP 18418 / T49)</name>
    <dbReference type="NCBI Taxonomy" id="1303518"/>
    <lineage>
        <taxon>Bacteria</taxon>
        <taxon>Bacillati</taxon>
        <taxon>Armatimonadota</taxon>
        <taxon>Chthonomonadia</taxon>
        <taxon>Chthonomonadales</taxon>
        <taxon>Chthonomonadaceae</taxon>
        <taxon>Chthonomonas</taxon>
    </lineage>
</organism>
<dbReference type="Gene3D" id="2.40.30.90">
    <property type="entry name" value="Bacterial fluorinating enzyme like"/>
    <property type="match status" value="1"/>
</dbReference>
<protein>
    <submittedName>
        <fullName evidence="5">Uncharacterized conserved protein</fullName>
    </submittedName>
</protein>
<reference evidence="6" key="1">
    <citation type="submission" date="2013-03" db="EMBL/GenBank/DDBJ databases">
        <title>Genome sequence of Chthonomonas calidirosea, the first sequenced genome from the Armatimonadetes phylum (formally candidate division OP10).</title>
        <authorList>
            <person name="Lee K.C.Y."/>
            <person name="Morgan X.C."/>
            <person name="Dunfield P.F."/>
            <person name="Tamas I."/>
            <person name="Houghton K.M."/>
            <person name="Vyssotski M."/>
            <person name="Ryan J.L.J."/>
            <person name="Lagutin K."/>
            <person name="McDonald I.R."/>
            <person name="Stott M.B."/>
        </authorList>
    </citation>
    <scope>NUCLEOTIDE SEQUENCE [LARGE SCALE GENOMIC DNA]</scope>
    <source>
        <strain evidence="6">DSM 23976 / ICMP 18418 / T49</strain>
    </source>
</reference>
<sequence length="288" mass="31054">MGFTPRQPPLIALLTDFGTRDTYVGVMKGVILSIAPQAQIVDLTHEVTPQAVLEGSARLEAALPYFPAGTVYVAVVDPGVGSQREICVVETEVARLVAPDNGLLTLPIRKQRPLKVAKWSASRGGAYVLPRISATFHGRDIFAPLAAHLAQGLPLEAIGPVWKVGESALLPLQLLEVPMPSAFTDTQGRSALELTVLYVDRFGNLITNLDEETLQRWIADRGIEEAHLYVRCGEGEAPLVRTFSDVEVGCLLAYRGSGGRLELAIREGDAAKTLGLRPGSKLYLVARP</sequence>